<gene>
    <name evidence="1" type="ORF">NHX12_025970</name>
</gene>
<organism evidence="1 2">
    <name type="scientific">Muraenolepis orangiensis</name>
    <name type="common">Patagonian moray cod</name>
    <dbReference type="NCBI Taxonomy" id="630683"/>
    <lineage>
        <taxon>Eukaryota</taxon>
        <taxon>Metazoa</taxon>
        <taxon>Chordata</taxon>
        <taxon>Craniata</taxon>
        <taxon>Vertebrata</taxon>
        <taxon>Euteleostomi</taxon>
        <taxon>Actinopterygii</taxon>
        <taxon>Neopterygii</taxon>
        <taxon>Teleostei</taxon>
        <taxon>Neoteleostei</taxon>
        <taxon>Acanthomorphata</taxon>
        <taxon>Zeiogadaria</taxon>
        <taxon>Gadariae</taxon>
        <taxon>Gadiformes</taxon>
        <taxon>Muraenolepidoidei</taxon>
        <taxon>Muraenolepididae</taxon>
        <taxon>Muraenolepis</taxon>
    </lineage>
</organism>
<sequence>MVYISPGLSHTVINPDKALLPLCVSPGVHRVTVKGLMLCISSRPRRAQIQPTSSPERCRQLRVALIASGCFDVRDGDCFAREGVSAGPRVIGDGGIYGSTRPAIDLYGKAQDKLASIHLGSTVRRFKGNAGETEWNQLSLWWREAMLESLVSTVKDVQVILTSQHMAGRGGEPEPDT</sequence>
<keyword evidence="2" id="KW-1185">Reference proteome</keyword>
<feature type="non-terminal residue" evidence="1">
    <location>
        <position position="1"/>
    </location>
</feature>
<dbReference type="EMBL" id="JANIIK010000042">
    <property type="protein sequence ID" value="KAJ3606449.1"/>
    <property type="molecule type" value="Genomic_DNA"/>
</dbReference>
<evidence type="ECO:0000313" key="2">
    <source>
        <dbReference type="Proteomes" id="UP001148018"/>
    </source>
</evidence>
<dbReference type="AlphaFoldDB" id="A0A9Q0EGL4"/>
<comment type="caution">
    <text evidence="1">The sequence shown here is derived from an EMBL/GenBank/DDBJ whole genome shotgun (WGS) entry which is preliminary data.</text>
</comment>
<evidence type="ECO:0000313" key="1">
    <source>
        <dbReference type="EMBL" id="KAJ3606449.1"/>
    </source>
</evidence>
<accession>A0A9Q0EGL4</accession>
<name>A0A9Q0EGL4_9TELE</name>
<proteinExistence type="predicted"/>
<protein>
    <submittedName>
        <fullName evidence="1">Uncharacterized protein</fullName>
    </submittedName>
</protein>
<dbReference type="Proteomes" id="UP001148018">
    <property type="component" value="Unassembled WGS sequence"/>
</dbReference>
<reference evidence="1" key="1">
    <citation type="submission" date="2022-07" db="EMBL/GenBank/DDBJ databases">
        <title>Chromosome-level genome of Muraenolepis orangiensis.</title>
        <authorList>
            <person name="Kim J."/>
        </authorList>
    </citation>
    <scope>NUCLEOTIDE SEQUENCE</scope>
    <source>
        <strain evidence="1">KU_S4_2022</strain>
        <tissue evidence="1">Muscle</tissue>
    </source>
</reference>